<dbReference type="EnsemblPlants" id="OMERI03G20800.1">
    <property type="protein sequence ID" value="OMERI03G20800.1"/>
    <property type="gene ID" value="OMERI03G20800"/>
</dbReference>
<keyword evidence="2" id="KW-1185">Reference proteome</keyword>
<protein>
    <submittedName>
        <fullName evidence="1">Uncharacterized protein</fullName>
    </submittedName>
</protein>
<reference evidence="1" key="2">
    <citation type="submission" date="2018-05" db="EMBL/GenBank/DDBJ databases">
        <title>OmerRS3 (Oryza meridionalis Reference Sequence Version 3).</title>
        <authorList>
            <person name="Zhang J."/>
            <person name="Kudrna D."/>
            <person name="Lee S."/>
            <person name="Talag J."/>
            <person name="Welchert J."/>
            <person name="Wing R.A."/>
        </authorList>
    </citation>
    <scope>NUCLEOTIDE SEQUENCE [LARGE SCALE GENOMIC DNA]</scope>
    <source>
        <strain evidence="1">cv. OR44</strain>
    </source>
</reference>
<dbReference type="Gramene" id="OMERI03G20800.1">
    <property type="protein sequence ID" value="OMERI03G20800.1"/>
    <property type="gene ID" value="OMERI03G20800"/>
</dbReference>
<sequence>MQRLALLLATLHPESRMTGWCGGDNLHAGKQQALLNDDRGARGGGSCSCELLTAVGSINISRTSMLDELRKILDIKGTSEF</sequence>
<dbReference type="HOGENOM" id="CLU_2577879_0_0_1"/>
<dbReference type="AlphaFoldDB" id="A0A0E0D2P1"/>
<evidence type="ECO:0000313" key="2">
    <source>
        <dbReference type="Proteomes" id="UP000008021"/>
    </source>
</evidence>
<evidence type="ECO:0000313" key="1">
    <source>
        <dbReference type="EnsemblPlants" id="OMERI03G20800.1"/>
    </source>
</evidence>
<name>A0A0E0D2P1_9ORYZ</name>
<dbReference type="Proteomes" id="UP000008021">
    <property type="component" value="Chromosome 3"/>
</dbReference>
<proteinExistence type="predicted"/>
<accession>A0A0E0D2P1</accession>
<organism evidence="1">
    <name type="scientific">Oryza meridionalis</name>
    <dbReference type="NCBI Taxonomy" id="40149"/>
    <lineage>
        <taxon>Eukaryota</taxon>
        <taxon>Viridiplantae</taxon>
        <taxon>Streptophyta</taxon>
        <taxon>Embryophyta</taxon>
        <taxon>Tracheophyta</taxon>
        <taxon>Spermatophyta</taxon>
        <taxon>Magnoliopsida</taxon>
        <taxon>Liliopsida</taxon>
        <taxon>Poales</taxon>
        <taxon>Poaceae</taxon>
        <taxon>BOP clade</taxon>
        <taxon>Oryzoideae</taxon>
        <taxon>Oryzeae</taxon>
        <taxon>Oryzinae</taxon>
        <taxon>Oryza</taxon>
    </lineage>
</organism>
<reference evidence="1" key="1">
    <citation type="submission" date="2015-04" db="UniProtKB">
        <authorList>
            <consortium name="EnsemblPlants"/>
        </authorList>
    </citation>
    <scope>IDENTIFICATION</scope>
</reference>